<feature type="domain" description="Gnk2-homologous" evidence="4">
    <location>
        <begin position="32"/>
        <end position="135"/>
    </location>
</feature>
<dbReference type="Gene3D" id="3.30.430.20">
    <property type="entry name" value="Gnk2 domain, C-X8-C-X2-C motif"/>
    <property type="match status" value="2"/>
</dbReference>
<dbReference type="InterPro" id="IPR002902">
    <property type="entry name" value="GNK2"/>
</dbReference>
<dbReference type="PANTHER" id="PTHR32099">
    <property type="entry name" value="CYSTEINE-RICH REPEAT SECRETORY PROTEIN"/>
    <property type="match status" value="1"/>
</dbReference>
<comment type="caution">
    <text evidence="5">The sequence shown here is derived from an EMBL/GenBank/DDBJ whole genome shotgun (WGS) entry which is preliminary data.</text>
</comment>
<name>A0AAD8NNI1_TARER</name>
<sequence length="248" mass="27923">MNTLMKTRSKILFLFLILLNVVSISMSEPVFYDIFRCKTDSGTFQANSPYKTSLMSALNSLAGETDKHHGFASKFIGNKTDEVHAVALCPGYLKPKDCASCVNNTIPLLLKKCPNQKGAAAWRFKCMVRYTAPVVNNYDLWFVAHEVSDIKAKNVTMLEKALSMLEGDLLRVLYRNDPRAYAFNSLGYGDQRIYMVMQCTPDILSDNCMKCLLHISREKKPCCNGAIAAAMLTPNCYLRYAHADFRIL</sequence>
<evidence type="ECO:0000256" key="1">
    <source>
        <dbReference type="ARBA" id="ARBA00022729"/>
    </source>
</evidence>
<dbReference type="AlphaFoldDB" id="A0AAD8NNI1"/>
<gene>
    <name evidence="5" type="ORF">QVD17_17956</name>
</gene>
<keyword evidence="1 3" id="KW-0732">Signal</keyword>
<keyword evidence="2" id="KW-0677">Repeat</keyword>
<organism evidence="5 6">
    <name type="scientific">Tagetes erecta</name>
    <name type="common">African marigold</name>
    <dbReference type="NCBI Taxonomy" id="13708"/>
    <lineage>
        <taxon>Eukaryota</taxon>
        <taxon>Viridiplantae</taxon>
        <taxon>Streptophyta</taxon>
        <taxon>Embryophyta</taxon>
        <taxon>Tracheophyta</taxon>
        <taxon>Spermatophyta</taxon>
        <taxon>Magnoliopsida</taxon>
        <taxon>eudicotyledons</taxon>
        <taxon>Gunneridae</taxon>
        <taxon>Pentapetalae</taxon>
        <taxon>asterids</taxon>
        <taxon>campanulids</taxon>
        <taxon>Asterales</taxon>
        <taxon>Asteraceae</taxon>
        <taxon>Asteroideae</taxon>
        <taxon>Heliantheae alliance</taxon>
        <taxon>Tageteae</taxon>
        <taxon>Tagetes</taxon>
    </lineage>
</organism>
<proteinExistence type="predicted"/>
<dbReference type="PROSITE" id="PS51473">
    <property type="entry name" value="GNK2"/>
    <property type="match status" value="2"/>
</dbReference>
<dbReference type="PANTHER" id="PTHR32099:SF99">
    <property type="entry name" value="GNK2-LIKE DOMAIN-CONTAINING PROTEIN"/>
    <property type="match status" value="1"/>
</dbReference>
<dbReference type="Proteomes" id="UP001229421">
    <property type="component" value="Unassembled WGS sequence"/>
</dbReference>
<evidence type="ECO:0000259" key="4">
    <source>
        <dbReference type="PROSITE" id="PS51473"/>
    </source>
</evidence>
<dbReference type="InterPro" id="IPR038408">
    <property type="entry name" value="GNK2_sf"/>
</dbReference>
<evidence type="ECO:0000256" key="2">
    <source>
        <dbReference type="ARBA" id="ARBA00022737"/>
    </source>
</evidence>
<evidence type="ECO:0000256" key="3">
    <source>
        <dbReference type="SAM" id="SignalP"/>
    </source>
</evidence>
<feature type="chain" id="PRO_5042133619" description="Gnk2-homologous domain-containing protein" evidence="3">
    <location>
        <begin position="28"/>
        <end position="248"/>
    </location>
</feature>
<reference evidence="5" key="1">
    <citation type="journal article" date="2023" name="bioRxiv">
        <title>Improved chromosome-level genome assembly for marigold (Tagetes erecta).</title>
        <authorList>
            <person name="Jiang F."/>
            <person name="Yuan L."/>
            <person name="Wang S."/>
            <person name="Wang H."/>
            <person name="Xu D."/>
            <person name="Wang A."/>
            <person name="Fan W."/>
        </authorList>
    </citation>
    <scope>NUCLEOTIDE SEQUENCE</scope>
    <source>
        <strain evidence="5">WSJ</strain>
        <tissue evidence="5">Leaf</tissue>
    </source>
</reference>
<keyword evidence="6" id="KW-1185">Reference proteome</keyword>
<accession>A0AAD8NNI1</accession>
<dbReference type="Pfam" id="PF01657">
    <property type="entry name" value="Stress-antifung"/>
    <property type="match status" value="2"/>
</dbReference>
<evidence type="ECO:0000313" key="6">
    <source>
        <dbReference type="Proteomes" id="UP001229421"/>
    </source>
</evidence>
<feature type="signal peptide" evidence="3">
    <location>
        <begin position="1"/>
        <end position="27"/>
    </location>
</feature>
<protein>
    <recommendedName>
        <fullName evidence="4">Gnk2-homologous domain-containing protein</fullName>
    </recommendedName>
</protein>
<feature type="domain" description="Gnk2-homologous" evidence="4">
    <location>
        <begin position="138"/>
        <end position="245"/>
    </location>
</feature>
<evidence type="ECO:0000313" key="5">
    <source>
        <dbReference type="EMBL" id="KAK1422670.1"/>
    </source>
</evidence>
<dbReference type="CDD" id="cd23509">
    <property type="entry name" value="Gnk2-like"/>
    <property type="match status" value="2"/>
</dbReference>
<dbReference type="EMBL" id="JAUHHV010000005">
    <property type="protein sequence ID" value="KAK1422670.1"/>
    <property type="molecule type" value="Genomic_DNA"/>
</dbReference>